<dbReference type="GO" id="GO:1990883">
    <property type="term" value="F:18S rRNA cytidine N-acetyltransferase activity"/>
    <property type="evidence" value="ECO:0007669"/>
    <property type="project" value="TreeGrafter"/>
</dbReference>
<dbReference type="GO" id="GO:1904812">
    <property type="term" value="P:rRNA acetylation involved in maturation of SSU-rRNA"/>
    <property type="evidence" value="ECO:0007669"/>
    <property type="project" value="TreeGrafter"/>
</dbReference>
<feature type="binding site" evidence="14">
    <location>
        <begin position="593"/>
        <end position="595"/>
    </location>
    <ligand>
        <name>acetyl-CoA</name>
        <dbReference type="ChEBI" id="CHEBI:57288"/>
    </ligand>
</feature>
<keyword evidence="9 14" id="KW-0694">RNA-binding</keyword>
<dbReference type="GO" id="GO:0106162">
    <property type="term" value="F:mRNA N-acetyltransferase activity"/>
    <property type="evidence" value="ECO:0007669"/>
    <property type="project" value="RHEA"/>
</dbReference>
<accession>A0A075LRA0</accession>
<dbReference type="KEGG" id="ppac:PAP_00815"/>
<evidence type="ECO:0000256" key="1">
    <source>
        <dbReference type="ARBA" id="ARBA00022490"/>
    </source>
</evidence>
<dbReference type="eggNOG" id="arCOG01951">
    <property type="taxonomic scope" value="Archaea"/>
</dbReference>
<dbReference type="STRING" id="1343739.PAP_00815"/>
<evidence type="ECO:0000313" key="19">
    <source>
        <dbReference type="Proteomes" id="UP000027981"/>
    </source>
</evidence>
<dbReference type="SUPFAM" id="SSF52540">
    <property type="entry name" value="P-loop containing nucleoside triphosphate hydrolases"/>
    <property type="match status" value="1"/>
</dbReference>
<dbReference type="Gene3D" id="3.40.50.300">
    <property type="entry name" value="P-loop containing nucleotide triphosphate hydrolases"/>
    <property type="match status" value="1"/>
</dbReference>
<evidence type="ECO:0000256" key="4">
    <source>
        <dbReference type="ARBA" id="ARBA00022679"/>
    </source>
</evidence>
<comment type="caution">
    <text evidence="14">Lacks conserved residue(s) required for the propagation of feature annotation.</text>
</comment>
<dbReference type="GO" id="GO:0019843">
    <property type="term" value="F:rRNA binding"/>
    <property type="evidence" value="ECO:0007669"/>
    <property type="project" value="UniProtKB-KW"/>
</dbReference>
<organism evidence="18 19">
    <name type="scientific">Palaeococcus pacificus DY20341</name>
    <dbReference type="NCBI Taxonomy" id="1343739"/>
    <lineage>
        <taxon>Archaea</taxon>
        <taxon>Methanobacteriati</taxon>
        <taxon>Methanobacteriota</taxon>
        <taxon>Thermococci</taxon>
        <taxon>Thermococcales</taxon>
        <taxon>Thermococcaceae</taxon>
        <taxon>Palaeococcus</taxon>
    </lineage>
</organism>
<evidence type="ECO:0000256" key="10">
    <source>
        <dbReference type="ARBA" id="ARBA00023315"/>
    </source>
</evidence>
<dbReference type="PANTHER" id="PTHR10925:SF5">
    <property type="entry name" value="RNA CYTIDINE ACETYLTRANSFERASE"/>
    <property type="match status" value="1"/>
</dbReference>
<gene>
    <name evidence="14" type="primary">tmcA</name>
    <name evidence="18" type="ORF">PAP_00815</name>
</gene>
<dbReference type="Gene3D" id="3.40.630.30">
    <property type="match status" value="1"/>
</dbReference>
<dbReference type="GO" id="GO:0051392">
    <property type="term" value="F:tRNA cytidine N4-acetyltransferase activity"/>
    <property type="evidence" value="ECO:0007669"/>
    <property type="project" value="UniProtKB-UniRule"/>
</dbReference>
<dbReference type="FunFam" id="3.40.50.300:FF:002218">
    <property type="entry name" value="tRNA(Met) cytidine acetyltransferase TmcA"/>
    <property type="match status" value="1"/>
</dbReference>
<protein>
    <recommendedName>
        <fullName evidence="14">tRNA(Met) cytidine acetyltransferase TmcA</fullName>
        <ecNumber evidence="14">2.3.1.193</ecNumber>
    </recommendedName>
</protein>
<keyword evidence="8 14" id="KW-0067">ATP-binding</keyword>
<sequence length="817" mass="93541">MTVKVRFSKDVREYAKGEGVKDNLLKLTERALSEALESFHRRMIVLQGEGMEKAALAGILGGASASILSSIVSKLIEKKLRDESEDKIEVLYATDALGPETFGRKRYEEFRKHFDILAGENVNVTAVPFKYTKDILGRTFDMLILDLSYDFSPNDLGRIIETIRGGGLIFVLTNPFKKWKKMWTGFHKSLVTPPYTIDDVKKRFNRRLIRKFEEHNGIYIIKAENQKVLRKPKNSKDQAKLPDREKVIMPEEVKFPKELYELCLTKGQAEVLKSIEELADKDGMVVLTADRGRGKSVSVGISVIGLAKVSGKKKFRVVVTAPELENVQSLFRFAKKSLEKLGYKVKVVEEKGLIKELYAKGIGLRYYPPTEGYKKKADVYVLDEAAGIHVPILHKYLNKPKVIYSSTIHGYEGAGRGFSVKFLKKAKEKREFKEIHLSTPIRYASGDPIENWLFDILLLDAEPTDLTKEDYELIKRKEVKFEEPDLDEWFEGKGEDELRNFVGIYVLAHYKNRPSDVALLADAPHHEARVLRLSNGKIVTAVQIAKEGGIPKKVIDKMAQGYKPRGNIIPDMMVKHHYAKEFAKLKGYRVVRIATHPDAMDRGLGSKALELLIKEAQEKGYDWVGSGFGASEELIRFWVRNGFAPVHLSPSRNPVSGEYTAIVIKPISEKAKKIVKEANAEFRIRLLEWLGDTHKDLEPEIARWLLESPFEEAVDYPIHLTKVQKKRLELFTGKVLTYDTVLDAVKPIVKLYFLDGWMKPYLDERQIHLLIHRVLQAHTWEESAEYIGRSLTFTMIEVRDITRGLWYYYKHILNSKR</sequence>
<keyword evidence="7 14" id="KW-0547">Nucleotide-binding</keyword>
<dbReference type="EC" id="2.3.1.193" evidence="14"/>
<feature type="binding site" evidence="14">
    <location>
        <position position="633"/>
    </location>
    <ligand>
        <name>acetyl-CoA</name>
        <dbReference type="ChEBI" id="CHEBI:57288"/>
    </ligand>
</feature>
<comment type="function">
    <text evidence="14">Catalyzes the formation of N(4)-acetylcytidine (ac(4)C) sites in rRNA, tRNA, mRNA and non-coding (nc)RNA, almost always on the middle C of a CCG motif. In hyperthermophiles more acetylation is seen at higher temperatures.</text>
</comment>
<comment type="catalytic activity">
    <reaction evidence="12 14">
        <text>a cytidine in RNA + acetyl-CoA + ATP + H2O = an N(4)-acetylcytidine in RNA + ADP + phosphate + CoA + H(+)</text>
        <dbReference type="Rhea" id="RHEA:82211"/>
        <dbReference type="Rhea" id="RHEA-COMP:15704"/>
        <dbReference type="Rhea" id="RHEA-COMP:19834"/>
        <dbReference type="ChEBI" id="CHEBI:15377"/>
        <dbReference type="ChEBI" id="CHEBI:15378"/>
        <dbReference type="ChEBI" id="CHEBI:30616"/>
        <dbReference type="ChEBI" id="CHEBI:43474"/>
        <dbReference type="ChEBI" id="CHEBI:57287"/>
        <dbReference type="ChEBI" id="CHEBI:57288"/>
        <dbReference type="ChEBI" id="CHEBI:74900"/>
        <dbReference type="ChEBI" id="CHEBI:82748"/>
        <dbReference type="ChEBI" id="CHEBI:456216"/>
    </reaction>
</comment>
<keyword evidence="3 14" id="KW-0820">tRNA-binding</keyword>
<name>A0A075LRA0_9EURY</name>
<feature type="binding site" evidence="14">
    <location>
        <position position="442"/>
    </location>
    <ligand>
        <name>ATP</name>
        <dbReference type="ChEBI" id="CHEBI:30616"/>
    </ligand>
</feature>
<reference evidence="19" key="1">
    <citation type="submission" date="2013-06" db="EMBL/GenBank/DDBJ databases">
        <title>Complete Genome Sequence of Hyperthermophilic Palaeococcus pacificus DY20341T, Isolated from a Deep-Sea Hydrothermal Sediments.</title>
        <authorList>
            <person name="Zeng X."/>
            <person name="Shao Z."/>
        </authorList>
    </citation>
    <scope>NUCLEOTIDE SEQUENCE [LARGE SCALE GENOMIC DNA]</scope>
    <source>
        <strain evidence="19">DY20341</strain>
    </source>
</reference>
<evidence type="ECO:0000313" key="18">
    <source>
        <dbReference type="EMBL" id="AIF68606.1"/>
    </source>
</evidence>
<dbReference type="FunFam" id="3.40.630.30:FF:000140">
    <property type="entry name" value="tRNA(Met) cytidine acetyltransferase TmcA"/>
    <property type="match status" value="1"/>
</dbReference>
<dbReference type="InterPro" id="IPR032672">
    <property type="entry name" value="TmcA/NAT10/Kre33"/>
</dbReference>
<evidence type="ECO:0000256" key="8">
    <source>
        <dbReference type="ARBA" id="ARBA00022840"/>
    </source>
</evidence>
<dbReference type="GeneID" id="24841298"/>
<proteinExistence type="inferred from homology"/>
<dbReference type="GO" id="GO:0005524">
    <property type="term" value="F:ATP binding"/>
    <property type="evidence" value="ECO:0007669"/>
    <property type="project" value="UniProtKB-UniRule"/>
</dbReference>
<dbReference type="GO" id="GO:0000049">
    <property type="term" value="F:tRNA binding"/>
    <property type="evidence" value="ECO:0007669"/>
    <property type="project" value="UniProtKB-UniRule"/>
</dbReference>
<comment type="catalytic activity">
    <reaction evidence="14">
        <text>cytidine(34) in elongator tRNA(Met) + acetyl-CoA + ATP + H2O = N(4)-acetylcytidine(34) in elongator tRNA(Met) + ADP + phosphate + CoA + H(+)</text>
        <dbReference type="Rhea" id="RHEA:43788"/>
        <dbReference type="Rhea" id="RHEA-COMP:10693"/>
        <dbReference type="Rhea" id="RHEA-COMP:10694"/>
        <dbReference type="ChEBI" id="CHEBI:15377"/>
        <dbReference type="ChEBI" id="CHEBI:15378"/>
        <dbReference type="ChEBI" id="CHEBI:30616"/>
        <dbReference type="ChEBI" id="CHEBI:43474"/>
        <dbReference type="ChEBI" id="CHEBI:57287"/>
        <dbReference type="ChEBI" id="CHEBI:57288"/>
        <dbReference type="ChEBI" id="CHEBI:74900"/>
        <dbReference type="ChEBI" id="CHEBI:82748"/>
        <dbReference type="ChEBI" id="CHEBI:456216"/>
        <dbReference type="EC" id="2.3.1.193"/>
    </reaction>
</comment>
<dbReference type="OrthoDB" id="312894at2157"/>
<comment type="catalytic activity">
    <reaction evidence="11 14">
        <text>a cytidine in tRNA + acetyl-CoA + ATP + H2O = an N(4)-acetylcytidine in tRNA + ADP + phosphate + CoA + H(+)</text>
        <dbReference type="Rhea" id="RHEA:53876"/>
        <dbReference type="Rhea" id="RHEA-COMP:13670"/>
        <dbReference type="Rhea" id="RHEA-COMP:13671"/>
        <dbReference type="ChEBI" id="CHEBI:15377"/>
        <dbReference type="ChEBI" id="CHEBI:15378"/>
        <dbReference type="ChEBI" id="CHEBI:30616"/>
        <dbReference type="ChEBI" id="CHEBI:43474"/>
        <dbReference type="ChEBI" id="CHEBI:57287"/>
        <dbReference type="ChEBI" id="CHEBI:57288"/>
        <dbReference type="ChEBI" id="CHEBI:74900"/>
        <dbReference type="ChEBI" id="CHEBI:82748"/>
        <dbReference type="ChEBI" id="CHEBI:456216"/>
    </reaction>
</comment>
<dbReference type="CDD" id="cd04301">
    <property type="entry name" value="NAT_SF"/>
    <property type="match status" value="1"/>
</dbReference>
<dbReference type="InterPro" id="IPR007807">
    <property type="entry name" value="TcmA/NAT10_helicase"/>
</dbReference>
<feature type="binding site" evidence="14">
    <location>
        <position position="640"/>
    </location>
    <ligand>
        <name>acetyl-CoA</name>
        <dbReference type="ChEBI" id="CHEBI:57288"/>
    </ligand>
</feature>
<evidence type="ECO:0000256" key="9">
    <source>
        <dbReference type="ARBA" id="ARBA00022884"/>
    </source>
</evidence>
<dbReference type="Pfam" id="PF13718">
    <property type="entry name" value="GNAT_acetyltr_2"/>
    <property type="match status" value="2"/>
</dbReference>
<feature type="domain" description="N-acetyltransferase" evidence="17">
    <location>
        <begin position="615"/>
        <end position="667"/>
    </location>
</feature>
<comment type="catalytic activity">
    <reaction evidence="13 14">
        <text>a cytidine in mRNA + acetyl-CoA + ATP + H2O = an N(4)-acetylcytidine in mRNA + ADP + phosphate + CoA + H(+)</text>
        <dbReference type="Rhea" id="RHEA:58480"/>
        <dbReference type="Rhea" id="RHEA-COMP:15145"/>
        <dbReference type="Rhea" id="RHEA-COMP:15146"/>
        <dbReference type="ChEBI" id="CHEBI:15377"/>
        <dbReference type="ChEBI" id="CHEBI:15378"/>
        <dbReference type="ChEBI" id="CHEBI:30616"/>
        <dbReference type="ChEBI" id="CHEBI:43474"/>
        <dbReference type="ChEBI" id="CHEBI:57287"/>
        <dbReference type="ChEBI" id="CHEBI:57288"/>
        <dbReference type="ChEBI" id="CHEBI:74900"/>
        <dbReference type="ChEBI" id="CHEBI:82748"/>
        <dbReference type="ChEBI" id="CHEBI:456216"/>
    </reaction>
</comment>
<dbReference type="InterPro" id="IPR024914">
    <property type="entry name" value="tRNA_acetyltr_TmcA"/>
</dbReference>
<evidence type="ECO:0000256" key="14">
    <source>
        <dbReference type="HAMAP-Rule" id="MF_01886"/>
    </source>
</evidence>
<dbReference type="Pfam" id="PF05127">
    <property type="entry name" value="NAT10_TcmA_helicase"/>
    <property type="match status" value="1"/>
</dbReference>
<dbReference type="EMBL" id="CP006019">
    <property type="protein sequence ID" value="AIF68606.1"/>
    <property type="molecule type" value="Genomic_DNA"/>
</dbReference>
<keyword evidence="4 14" id="KW-0808">Transferase</keyword>
<keyword evidence="6 14" id="KW-0699">rRNA-binding</keyword>
<reference evidence="18 19" key="2">
    <citation type="journal article" date="2015" name="Genome Announc.">
        <title>Complete Genome Sequence of Hyperthermophilic Piezophilic Archaeon Palaeococcus pacificus DY20341T, Isolated from Deep-Sea Hydrothermal Sediments.</title>
        <authorList>
            <person name="Zeng X."/>
            <person name="Jebbar M."/>
            <person name="Shao Z."/>
        </authorList>
    </citation>
    <scope>NUCLEOTIDE SEQUENCE [LARGE SCALE GENOMIC DNA]</scope>
    <source>
        <strain evidence="18 19">DY20341</strain>
    </source>
</reference>
<dbReference type="InterPro" id="IPR027417">
    <property type="entry name" value="P-loop_NTPase"/>
</dbReference>
<dbReference type="Pfam" id="PF08351">
    <property type="entry name" value="TmcA_N"/>
    <property type="match status" value="1"/>
</dbReference>
<evidence type="ECO:0000256" key="2">
    <source>
        <dbReference type="ARBA" id="ARBA00022552"/>
    </source>
</evidence>
<feature type="domain" description="TcmA/NAT10 helicase" evidence="15">
    <location>
        <begin position="286"/>
        <end position="460"/>
    </location>
</feature>
<evidence type="ECO:0000256" key="3">
    <source>
        <dbReference type="ARBA" id="ARBA00022555"/>
    </source>
</evidence>
<keyword evidence="5 14" id="KW-0819">tRNA processing</keyword>
<dbReference type="GO" id="GO:0005737">
    <property type="term" value="C:cytoplasm"/>
    <property type="evidence" value="ECO:0007669"/>
    <property type="project" value="UniProtKB-SubCell"/>
</dbReference>
<dbReference type="InterPro" id="IPR016181">
    <property type="entry name" value="Acyl_CoA_acyltransferase"/>
</dbReference>
<dbReference type="SUPFAM" id="SSF55729">
    <property type="entry name" value="Acyl-CoA N-acyltransferases (Nat)"/>
    <property type="match status" value="1"/>
</dbReference>
<dbReference type="PANTHER" id="PTHR10925">
    <property type="entry name" value="N-ACETYLTRANSFERASE 10"/>
    <property type="match status" value="1"/>
</dbReference>
<dbReference type="Gene3D" id="3.40.50.11040">
    <property type="match status" value="1"/>
</dbReference>
<comment type="similarity">
    <text evidence="14">Belongs to the TmcA family.</text>
</comment>
<evidence type="ECO:0000256" key="12">
    <source>
        <dbReference type="ARBA" id="ARBA00049889"/>
    </source>
</evidence>
<evidence type="ECO:0000259" key="15">
    <source>
        <dbReference type="Pfam" id="PF05127"/>
    </source>
</evidence>
<comment type="function">
    <text evidence="14">Catalyzes the formation of N(4)-acetylcytidine (ac(4)C) at the wobble position of tRNA(Met), by using acetyl-CoA as an acetyl donor and ATP (or GTP).</text>
</comment>
<evidence type="ECO:0000256" key="11">
    <source>
        <dbReference type="ARBA" id="ARBA00049883"/>
    </source>
</evidence>
<comment type="subcellular location">
    <subcellularLocation>
        <location evidence="14">Cytoplasm</location>
    </subcellularLocation>
</comment>
<feature type="domain" description="TmcA/NAT10 N-terminal" evidence="16">
    <location>
        <begin position="23"/>
        <end position="222"/>
    </location>
</feature>
<dbReference type="Proteomes" id="UP000027981">
    <property type="component" value="Chromosome"/>
</dbReference>
<dbReference type="AlphaFoldDB" id="A0A075LRA0"/>
<keyword evidence="1 14" id="KW-0963">Cytoplasm</keyword>
<dbReference type="InterPro" id="IPR000182">
    <property type="entry name" value="GNAT_dom"/>
</dbReference>
<feature type="domain" description="N-acetyltransferase" evidence="17">
    <location>
        <begin position="501"/>
        <end position="614"/>
    </location>
</feature>
<dbReference type="GO" id="GO:0051391">
    <property type="term" value="P:tRNA acetylation"/>
    <property type="evidence" value="ECO:0007669"/>
    <property type="project" value="UniProtKB-UniRule"/>
</dbReference>
<evidence type="ECO:0000256" key="7">
    <source>
        <dbReference type="ARBA" id="ARBA00022741"/>
    </source>
</evidence>
<dbReference type="GO" id="GO:0002101">
    <property type="term" value="P:tRNA wobble cytosine modification"/>
    <property type="evidence" value="ECO:0007669"/>
    <property type="project" value="UniProtKB-UniRule"/>
</dbReference>
<dbReference type="InterPro" id="IPR013562">
    <property type="entry name" value="TmcA/NAT10_N"/>
</dbReference>
<evidence type="ECO:0000259" key="17">
    <source>
        <dbReference type="Pfam" id="PF13718"/>
    </source>
</evidence>
<feature type="binding site" evidence="14">
    <location>
        <position position="268"/>
    </location>
    <ligand>
        <name>ATP</name>
        <dbReference type="ChEBI" id="CHEBI:30616"/>
    </ligand>
</feature>
<keyword evidence="19" id="KW-1185">Reference proteome</keyword>
<evidence type="ECO:0000256" key="6">
    <source>
        <dbReference type="ARBA" id="ARBA00022730"/>
    </source>
</evidence>
<keyword evidence="2 14" id="KW-0698">rRNA processing</keyword>
<dbReference type="HAMAP" id="MF_01886">
    <property type="entry name" value="tRNA_acetyltr_TmcA"/>
    <property type="match status" value="1"/>
</dbReference>
<evidence type="ECO:0000256" key="5">
    <source>
        <dbReference type="ARBA" id="ARBA00022694"/>
    </source>
</evidence>
<evidence type="ECO:0000256" key="13">
    <source>
        <dbReference type="ARBA" id="ARBA00049914"/>
    </source>
</evidence>
<evidence type="ECO:0000259" key="16">
    <source>
        <dbReference type="Pfam" id="PF08351"/>
    </source>
</evidence>
<dbReference type="RefSeq" id="WP_048164124.1">
    <property type="nucleotide sequence ID" value="NZ_CP006019.1"/>
</dbReference>
<dbReference type="HOGENOM" id="CLU_004652_1_0_2"/>
<keyword evidence="10 14" id="KW-0012">Acyltransferase</keyword>